<evidence type="ECO:0000313" key="6">
    <source>
        <dbReference type="Proteomes" id="UP001595748"/>
    </source>
</evidence>
<keyword evidence="6" id="KW-1185">Reference proteome</keyword>
<keyword evidence="2" id="KW-0813">Transport</keyword>
<dbReference type="Gene3D" id="3.40.190.10">
    <property type="entry name" value="Periplasmic binding protein-like II"/>
    <property type="match status" value="1"/>
</dbReference>
<feature type="domain" description="Solute-binding protein family 5" evidence="4">
    <location>
        <begin position="23"/>
        <end position="236"/>
    </location>
</feature>
<evidence type="ECO:0000256" key="2">
    <source>
        <dbReference type="ARBA" id="ARBA00022448"/>
    </source>
</evidence>
<dbReference type="SUPFAM" id="SSF53850">
    <property type="entry name" value="Periplasmic binding protein-like II"/>
    <property type="match status" value="1"/>
</dbReference>
<gene>
    <name evidence="5" type="ORF">ACFOPQ_06840</name>
</gene>
<evidence type="ECO:0000259" key="4">
    <source>
        <dbReference type="Pfam" id="PF00496"/>
    </source>
</evidence>
<comment type="similarity">
    <text evidence="1">Belongs to the bacterial solute-binding protein 5 family.</text>
</comment>
<dbReference type="RefSeq" id="WP_380076626.1">
    <property type="nucleotide sequence ID" value="NZ_JBHRZF010000075.1"/>
</dbReference>
<sequence>RPLVFVAMTPLMSSWHSGANQIQLIFRFIKDPSQRLNEVKAGTVDFASNLNPEAVNQIKTDKRLQMLLPPPFNVGLLNMNTRHAALKNAKVREAIRFAINRPAIVEAFWGDLGKVDNSMLPAGMNWANSKNVPGVKYNAQVAKRLLTEAGYPNGFTIDLWYPAISRAYLPMPKPVAEAIAADLGAIGIKVNLKTEDWAKYLEDRRKGVFDMYLYGWSGDYNDPDNFYSAFYGDTGSDDIGFNPGNIVGILAKGRAATTQATKAKQYQQLHELTYNANVRLPLVHSVAPAVARTYVKGWVLGPLSTVGALNLISVEK</sequence>
<reference evidence="6" key="1">
    <citation type="journal article" date="2019" name="Int. J. Syst. Evol. Microbiol.">
        <title>The Global Catalogue of Microorganisms (GCM) 10K type strain sequencing project: providing services to taxonomists for standard genome sequencing and annotation.</title>
        <authorList>
            <consortium name="The Broad Institute Genomics Platform"/>
            <consortium name="The Broad Institute Genome Sequencing Center for Infectious Disease"/>
            <person name="Wu L."/>
            <person name="Ma J."/>
        </authorList>
    </citation>
    <scope>NUCLEOTIDE SEQUENCE [LARGE SCALE GENOMIC DNA]</scope>
    <source>
        <strain evidence="6">CCTCC AB 2013263</strain>
    </source>
</reference>
<dbReference type="PANTHER" id="PTHR30290">
    <property type="entry name" value="PERIPLASMIC BINDING COMPONENT OF ABC TRANSPORTER"/>
    <property type="match status" value="1"/>
</dbReference>
<dbReference type="Pfam" id="PF00496">
    <property type="entry name" value="SBP_bac_5"/>
    <property type="match status" value="1"/>
</dbReference>
<comment type="caution">
    <text evidence="5">The sequence shown here is derived from an EMBL/GenBank/DDBJ whole genome shotgun (WGS) entry which is preliminary data.</text>
</comment>
<dbReference type="PANTHER" id="PTHR30290:SF9">
    <property type="entry name" value="OLIGOPEPTIDE-BINDING PROTEIN APPA"/>
    <property type="match status" value="1"/>
</dbReference>
<organism evidence="5 6">
    <name type="scientific">Deinococcus antarcticus</name>
    <dbReference type="NCBI Taxonomy" id="1298767"/>
    <lineage>
        <taxon>Bacteria</taxon>
        <taxon>Thermotogati</taxon>
        <taxon>Deinococcota</taxon>
        <taxon>Deinococci</taxon>
        <taxon>Deinococcales</taxon>
        <taxon>Deinococcaceae</taxon>
        <taxon>Deinococcus</taxon>
    </lineage>
</organism>
<dbReference type="EMBL" id="JBHRZF010000075">
    <property type="protein sequence ID" value="MFC3860480.1"/>
    <property type="molecule type" value="Genomic_DNA"/>
</dbReference>
<evidence type="ECO:0000256" key="3">
    <source>
        <dbReference type="ARBA" id="ARBA00022729"/>
    </source>
</evidence>
<proteinExistence type="inferred from homology"/>
<dbReference type="InterPro" id="IPR039424">
    <property type="entry name" value="SBP_5"/>
</dbReference>
<evidence type="ECO:0000256" key="1">
    <source>
        <dbReference type="ARBA" id="ARBA00005695"/>
    </source>
</evidence>
<protein>
    <submittedName>
        <fullName evidence="5">ABC transporter substrate-binding protein</fullName>
    </submittedName>
</protein>
<accession>A0ABV8A5H9</accession>
<dbReference type="InterPro" id="IPR000914">
    <property type="entry name" value="SBP_5_dom"/>
</dbReference>
<dbReference type="Proteomes" id="UP001595748">
    <property type="component" value="Unassembled WGS sequence"/>
</dbReference>
<name>A0ABV8A5H9_9DEIO</name>
<keyword evidence="3" id="KW-0732">Signal</keyword>
<evidence type="ECO:0000313" key="5">
    <source>
        <dbReference type="EMBL" id="MFC3860480.1"/>
    </source>
</evidence>
<dbReference type="Gene3D" id="3.10.105.10">
    <property type="entry name" value="Dipeptide-binding Protein, Domain 3"/>
    <property type="match status" value="1"/>
</dbReference>
<feature type="non-terminal residue" evidence="5">
    <location>
        <position position="1"/>
    </location>
</feature>